<reference evidence="2 3" key="1">
    <citation type="submission" date="2019-11" db="EMBL/GenBank/DDBJ databases">
        <authorList>
            <person name="Zheng R.K."/>
            <person name="Sun C.M."/>
        </authorList>
    </citation>
    <scope>NUCLEOTIDE SEQUENCE [LARGE SCALE GENOMIC DNA]</scope>
    <source>
        <strain evidence="2 3">WC007</strain>
    </source>
</reference>
<dbReference type="SUPFAM" id="SSF53335">
    <property type="entry name" value="S-adenosyl-L-methionine-dependent methyltransferases"/>
    <property type="match status" value="1"/>
</dbReference>
<dbReference type="GO" id="GO:0008757">
    <property type="term" value="F:S-adenosylmethionine-dependent methyltransferase activity"/>
    <property type="evidence" value="ECO:0007669"/>
    <property type="project" value="InterPro"/>
</dbReference>
<name>A0A6I6K161_9BACT</name>
<dbReference type="GO" id="GO:0032259">
    <property type="term" value="P:methylation"/>
    <property type="evidence" value="ECO:0007669"/>
    <property type="project" value="UniProtKB-KW"/>
</dbReference>
<evidence type="ECO:0000313" key="2">
    <source>
        <dbReference type="EMBL" id="QGY47178.1"/>
    </source>
</evidence>
<evidence type="ECO:0000259" key="1">
    <source>
        <dbReference type="Pfam" id="PF08241"/>
    </source>
</evidence>
<dbReference type="Proteomes" id="UP000428260">
    <property type="component" value="Chromosome"/>
</dbReference>
<dbReference type="AlphaFoldDB" id="A0A6I6K161"/>
<dbReference type="EMBL" id="CP046401">
    <property type="protein sequence ID" value="QGY47178.1"/>
    <property type="molecule type" value="Genomic_DNA"/>
</dbReference>
<evidence type="ECO:0000313" key="3">
    <source>
        <dbReference type="Proteomes" id="UP000428260"/>
    </source>
</evidence>
<keyword evidence="2" id="KW-0489">Methyltransferase</keyword>
<dbReference type="SUPFAM" id="SSF89957">
    <property type="entry name" value="MTH1187/YkoF-like"/>
    <property type="match status" value="1"/>
</dbReference>
<sequence>MKIKKMNVYLNEDVAEEYDKYYLTPQGISVDAIEKQIIKQLIQDVPAGTILELGCGTGHWTQFFCENGFQVTATDASEEMLKIARAKNIHKAIFQKADAGSLPFPDNSFSTIVAITMLEFVDDIEAVLNEIDRVLIPGGVLILGCLNINSELGKIKNNDDVFRHARFFSPEEIEKMFLCFGIVKMHSGIYYSPTFELLDGTDKQNEVNPAFIGVIVHKNKNMEISVEISYYALQGDYNTPVEEFLGTISKNKEITVESGIMSTLISGEYSKVMELLSQSIKPLMEKYPSVFTLKIANACKTCKK</sequence>
<dbReference type="InterPro" id="IPR013216">
    <property type="entry name" value="Methyltransf_11"/>
</dbReference>
<dbReference type="InterPro" id="IPR029756">
    <property type="entry name" value="MTH1187/YkoF-like"/>
</dbReference>
<keyword evidence="3" id="KW-1185">Reference proteome</keyword>
<dbReference type="Pfam" id="PF08241">
    <property type="entry name" value="Methyltransf_11"/>
    <property type="match status" value="1"/>
</dbReference>
<keyword evidence="2" id="KW-0808">Transferase</keyword>
<feature type="domain" description="Methyltransferase type 11" evidence="1">
    <location>
        <begin position="51"/>
        <end position="143"/>
    </location>
</feature>
<dbReference type="Gene3D" id="3.30.70.930">
    <property type="match status" value="1"/>
</dbReference>
<proteinExistence type="predicted"/>
<organism evidence="2 3">
    <name type="scientific">Maribellus comscasis</name>
    <dbReference type="NCBI Taxonomy" id="2681766"/>
    <lineage>
        <taxon>Bacteria</taxon>
        <taxon>Pseudomonadati</taxon>
        <taxon>Bacteroidota</taxon>
        <taxon>Bacteroidia</taxon>
        <taxon>Marinilabiliales</taxon>
        <taxon>Prolixibacteraceae</taxon>
        <taxon>Maribellus</taxon>
    </lineage>
</organism>
<dbReference type="KEGG" id="mcos:GM418_26995"/>
<dbReference type="Gene3D" id="3.40.50.150">
    <property type="entry name" value="Vaccinia Virus protein VP39"/>
    <property type="match status" value="1"/>
</dbReference>
<dbReference type="CDD" id="cd02440">
    <property type="entry name" value="AdoMet_MTases"/>
    <property type="match status" value="1"/>
</dbReference>
<dbReference type="InterPro" id="IPR029063">
    <property type="entry name" value="SAM-dependent_MTases_sf"/>
</dbReference>
<gene>
    <name evidence="2" type="ORF">GM418_26995</name>
</gene>
<dbReference type="PANTHER" id="PTHR43861">
    <property type="entry name" value="TRANS-ACONITATE 2-METHYLTRANSFERASE-RELATED"/>
    <property type="match status" value="1"/>
</dbReference>
<protein>
    <submittedName>
        <fullName evidence="2">Methyltransferase domain-containing protein</fullName>
    </submittedName>
</protein>
<accession>A0A6I6K161</accession>